<feature type="domain" description="Microbial-type PARG catalytic" evidence="1">
    <location>
        <begin position="10"/>
        <end position="162"/>
    </location>
</feature>
<dbReference type="Pfam" id="PF10021">
    <property type="entry name" value="PARG_cat_microb"/>
    <property type="match status" value="1"/>
</dbReference>
<dbReference type="InterPro" id="IPR019261">
    <property type="entry name" value="PARG_cat_microbial"/>
</dbReference>
<keyword evidence="3" id="KW-1185">Reference proteome</keyword>
<dbReference type="Proteomes" id="UP001165369">
    <property type="component" value="Unassembled WGS sequence"/>
</dbReference>
<dbReference type="EMBL" id="JAMJPK010000002">
    <property type="protein sequence ID" value="MCL7939967.1"/>
    <property type="molecule type" value="Genomic_DNA"/>
</dbReference>
<reference evidence="2" key="1">
    <citation type="submission" date="2022-05" db="EMBL/GenBank/DDBJ databases">
        <title>Halomonas geminus sp. nov. and Halomonas llamarensis sp. nov. isolated from high-altitude salars of the Atacama Desert.</title>
        <authorList>
            <person name="Hintersatz C."/>
            <person name="Rojas L.A."/>
            <person name="Wei T.-S."/>
            <person name="Kutschke S."/>
            <person name="Lehmann F."/>
            <person name="Jain R."/>
            <person name="Pollmann K."/>
        </authorList>
    </citation>
    <scope>NUCLEOTIDE SEQUENCE</scope>
    <source>
        <strain evidence="2">ATCH28</strain>
    </source>
</reference>
<dbReference type="Gene3D" id="3.40.220.10">
    <property type="entry name" value="Leucine Aminopeptidase, subunit E, domain 1"/>
    <property type="match status" value="1"/>
</dbReference>
<comment type="caution">
    <text evidence="2">The sequence shown here is derived from an EMBL/GenBank/DDBJ whole genome shotgun (WGS) entry which is preliminary data.</text>
</comment>
<evidence type="ECO:0000313" key="2">
    <source>
        <dbReference type="EMBL" id="MCL7939967.1"/>
    </source>
</evidence>
<dbReference type="InterPro" id="IPR043472">
    <property type="entry name" value="Macro_dom-like"/>
</dbReference>
<organism evidence="2 3">
    <name type="scientific">Halomonas gemina</name>
    <dbReference type="NCBI Taxonomy" id="2945105"/>
    <lineage>
        <taxon>Bacteria</taxon>
        <taxon>Pseudomonadati</taxon>
        <taxon>Pseudomonadota</taxon>
        <taxon>Gammaproteobacteria</taxon>
        <taxon>Oceanospirillales</taxon>
        <taxon>Halomonadaceae</taxon>
        <taxon>Halomonas</taxon>
    </lineage>
</organism>
<dbReference type="PANTHER" id="PTHR35596:SF1">
    <property type="entry name" value="MICROBIAL-TYPE PARG CATALYTIC DOMAIN-CONTAINING PROTEIN"/>
    <property type="match status" value="1"/>
</dbReference>
<proteinExistence type="predicted"/>
<evidence type="ECO:0000313" key="3">
    <source>
        <dbReference type="Proteomes" id="UP001165369"/>
    </source>
</evidence>
<dbReference type="NCBIfam" id="TIGR02452">
    <property type="entry name" value="TIGR02452 family protein"/>
    <property type="match status" value="1"/>
</dbReference>
<protein>
    <submittedName>
        <fullName evidence="2">TIGR02452 family protein</fullName>
    </submittedName>
</protein>
<dbReference type="PIRSF" id="PIRSF014899">
    <property type="entry name" value="UCP014899"/>
    <property type="match status" value="1"/>
</dbReference>
<dbReference type="PANTHER" id="PTHR35596">
    <property type="entry name" value="DUF2263 DOMAIN-CONTAINING PROTEIN"/>
    <property type="match status" value="1"/>
</dbReference>
<name>A0ABT0SZN2_9GAMM</name>
<evidence type="ECO:0000259" key="1">
    <source>
        <dbReference type="Pfam" id="PF10021"/>
    </source>
</evidence>
<accession>A0ABT0SZN2</accession>
<sequence length="286" mass="31382">MNRKARSQLAEKTLEILEAGGYQLGDDGYVDISDALRCCLAGTRSYTPDELQHLRERVLSRATPSKKTDIEVVNQSTLAAAAELRRRLPDRPIGVLNFASAKKPGGGFLGGSQAQEESLARSSGLYPSLRRCPDYYRYHRAMTSPLYSHRAIYSPDCPVFRNDTGVLLAAPYTVAFITCPAPNAGAVRAHQPSQANDLRAVLRERVTLILGLALYHELTDLVLGAWGCGVFGNDPRDVAAAFRDALGKGAPFEGRFRSIRFSVLDRSRERATYRAFAEAFEICAAP</sequence>
<gene>
    <name evidence="2" type="ORF">M8009_06590</name>
</gene>
<dbReference type="InterPro" id="IPR012664">
    <property type="entry name" value="CHP02452"/>
</dbReference>
<dbReference type="RefSeq" id="WP_250060021.1">
    <property type="nucleotide sequence ID" value="NZ_JAMJPK010000002.1"/>
</dbReference>
<dbReference type="SUPFAM" id="SSF52949">
    <property type="entry name" value="Macro domain-like"/>
    <property type="match status" value="1"/>
</dbReference>